<feature type="region of interest" description="Disordered" evidence="12">
    <location>
        <begin position="1"/>
        <end position="82"/>
    </location>
</feature>
<evidence type="ECO:0000256" key="4">
    <source>
        <dbReference type="ARBA" id="ARBA00022490"/>
    </source>
</evidence>
<dbReference type="GO" id="GO:0003723">
    <property type="term" value="F:RNA binding"/>
    <property type="evidence" value="ECO:0007669"/>
    <property type="project" value="TreeGrafter"/>
</dbReference>
<accession>A0AAV5A770</accession>
<organism evidence="14 15">
    <name type="scientific">Clathrus columnatus</name>
    <dbReference type="NCBI Taxonomy" id="1419009"/>
    <lineage>
        <taxon>Eukaryota</taxon>
        <taxon>Fungi</taxon>
        <taxon>Dikarya</taxon>
        <taxon>Basidiomycota</taxon>
        <taxon>Agaricomycotina</taxon>
        <taxon>Agaricomycetes</taxon>
        <taxon>Phallomycetidae</taxon>
        <taxon>Phallales</taxon>
        <taxon>Clathraceae</taxon>
        <taxon>Clathrus</taxon>
    </lineage>
</organism>
<dbReference type="GO" id="GO:0004815">
    <property type="term" value="F:aspartate-tRNA ligase activity"/>
    <property type="evidence" value="ECO:0007669"/>
    <property type="project" value="UniProtKB-EC"/>
</dbReference>
<evidence type="ECO:0000256" key="9">
    <source>
        <dbReference type="ARBA" id="ARBA00023146"/>
    </source>
</evidence>
<evidence type="ECO:0000256" key="2">
    <source>
        <dbReference type="ARBA" id="ARBA00005312"/>
    </source>
</evidence>
<dbReference type="InterPro" id="IPR024320">
    <property type="entry name" value="LPG_synthase_C"/>
</dbReference>
<evidence type="ECO:0000256" key="12">
    <source>
        <dbReference type="SAM" id="MobiDB-lite"/>
    </source>
</evidence>
<dbReference type="InterPro" id="IPR012340">
    <property type="entry name" value="NA-bd_OB-fold"/>
</dbReference>
<dbReference type="EMBL" id="BPWL01000003">
    <property type="protein sequence ID" value="GJJ08488.1"/>
    <property type="molecule type" value="Genomic_DNA"/>
</dbReference>
<dbReference type="InterPro" id="IPR002312">
    <property type="entry name" value="Asp/Asn-tRNA-synth_IIb"/>
</dbReference>
<keyword evidence="4" id="KW-0963">Cytoplasm</keyword>
<feature type="domain" description="Aminoacyl-transfer RNA synthetases class-II family profile" evidence="13">
    <location>
        <begin position="249"/>
        <end position="526"/>
    </location>
</feature>
<dbReference type="GO" id="GO:0017101">
    <property type="term" value="C:aminoacyl-tRNA synthetase multienzyme complex"/>
    <property type="evidence" value="ECO:0007669"/>
    <property type="project" value="TreeGrafter"/>
</dbReference>
<keyword evidence="15" id="KW-1185">Reference proteome</keyword>
<dbReference type="AlphaFoldDB" id="A0AAV5A770"/>
<evidence type="ECO:0000256" key="11">
    <source>
        <dbReference type="ARBA" id="ARBA00070516"/>
    </source>
</evidence>
<dbReference type="GO" id="GO:0005524">
    <property type="term" value="F:ATP binding"/>
    <property type="evidence" value="ECO:0007669"/>
    <property type="project" value="UniProtKB-KW"/>
</dbReference>
<keyword evidence="9" id="KW-0030">Aminoacyl-tRNA synthetase</keyword>
<keyword evidence="5" id="KW-0436">Ligase</keyword>
<comment type="caution">
    <text evidence="14">The sequence shown here is derived from an EMBL/GenBank/DDBJ whole genome shotgun (WGS) entry which is preliminary data.</text>
</comment>
<evidence type="ECO:0000256" key="3">
    <source>
        <dbReference type="ARBA" id="ARBA00012841"/>
    </source>
</evidence>
<sequence>MSSLKRVFAKVSSQLNGHKSTSPTPKQEERAISPHSDDEGTELENEDNSESVSEASEKKKQEAYEQDPLKENYGDMGDSEATLTPSLDLPLMKLDTLAEKQVGDHVRFRSRIHHTRGISPKIVFIVFRHQLTTIQGIVSEQENIVSENMVRWIEHLRRESIVVVEGTLQNPNNDQGEIKDATIHSLEVNIHKLYLVAPPTCTLPFQIVDASKPADFFANDDVQVPRVTDRTRLNNRILDLRTPTSQAIFRIHSGITKLFREFLDGQNFIEINTSKFQGSATESGASVFKVDYFRRPVYLAQSPQLAKQMCIAADMERVYEIGPVFRAENSNTHRHLTEFTGLDIEMVIESNYHEVLDVLDGVLLHIFRGLQSRYQNEIEVVKQQYPHDDLTFPEKTVRLNFVEGIKMLRESGWKEEDGSEPSEFEDLSTKAEQQLGRLVKEKYNTDYYILDKFPCSARPFYTMLDGVDQRYTNSFDIFLRGEEILSGGQRIHRISQLEERMHESGIDPDTMREYLDGFRWGCPPSLQPTTDEKVNTSMAVVALALNLGDIRWGSLFARDPKSFAVAEGDTEKAAQSAIVKGPTVLKMGNGELPPLENLIAKYGDATNTSWTDPAWKVWRHDNTGGAVGYIPESGYGIAFGNPLCAPEQMPQLIKTYLKYLKKCRLKPVWCCVGSEVEHYLADKLGWSAVMAVAEERLDPTGFNAMHDRTLKRKTHRAEREGVKVREIEGTPDEAFKEKVQRRLEDWQAARKGTQVHLTGLYPFDDVSHRRYFYATDKDGEICCLVVLAQLSTKRGVQIKWALEFPDAPSGAIECILAEVINKLGNAGVKQATFGAGATDELRKADNIGGFRFMILEKAYTGLARTFPLSGKGDFRQKFGVYHDPD</sequence>
<dbReference type="EC" id="6.1.1.12" evidence="3"/>
<proteinExistence type="inferred from homology"/>
<comment type="similarity">
    <text evidence="2">Belongs to the class-II aminoacyl-tRNA synthetase family. Type 2 subfamily.</text>
</comment>
<evidence type="ECO:0000259" key="13">
    <source>
        <dbReference type="PROSITE" id="PS50862"/>
    </source>
</evidence>
<dbReference type="PANTHER" id="PTHR43450:SF2">
    <property type="entry name" value="ASPARTATE--TRNA LIGASE"/>
    <property type="match status" value="1"/>
</dbReference>
<dbReference type="InterPro" id="IPR004523">
    <property type="entry name" value="Asp-tRNA_synthase_2"/>
</dbReference>
<feature type="compositionally biased region" description="Basic and acidic residues" evidence="12">
    <location>
        <begin position="55"/>
        <end position="73"/>
    </location>
</feature>
<comment type="catalytic activity">
    <reaction evidence="10">
        <text>tRNA(Asp) + L-aspartate + ATP = L-aspartyl-tRNA(Asp) + AMP + diphosphate</text>
        <dbReference type="Rhea" id="RHEA:19649"/>
        <dbReference type="Rhea" id="RHEA-COMP:9660"/>
        <dbReference type="Rhea" id="RHEA-COMP:9678"/>
        <dbReference type="ChEBI" id="CHEBI:29991"/>
        <dbReference type="ChEBI" id="CHEBI:30616"/>
        <dbReference type="ChEBI" id="CHEBI:33019"/>
        <dbReference type="ChEBI" id="CHEBI:78442"/>
        <dbReference type="ChEBI" id="CHEBI:78516"/>
        <dbReference type="ChEBI" id="CHEBI:456215"/>
        <dbReference type="EC" id="6.1.1.12"/>
    </reaction>
</comment>
<name>A0AAV5A770_9AGAM</name>
<dbReference type="CDD" id="cd00776">
    <property type="entry name" value="AsxRS_core"/>
    <property type="match status" value="1"/>
</dbReference>
<dbReference type="FunFam" id="3.30.930.10:FF:000038">
    <property type="entry name" value="Aspartate--tRNA ligase"/>
    <property type="match status" value="1"/>
</dbReference>
<evidence type="ECO:0000313" key="15">
    <source>
        <dbReference type="Proteomes" id="UP001050691"/>
    </source>
</evidence>
<dbReference type="SUPFAM" id="SSF50249">
    <property type="entry name" value="Nucleic acid-binding proteins"/>
    <property type="match status" value="1"/>
</dbReference>
<protein>
    <recommendedName>
        <fullName evidence="11">Probable aspartate--tRNA ligase, cytoplasmic</fullName>
        <ecNumber evidence="3">6.1.1.12</ecNumber>
    </recommendedName>
</protein>
<dbReference type="PRINTS" id="PR01042">
    <property type="entry name" value="TRNASYNTHASP"/>
</dbReference>
<dbReference type="Pfam" id="PF09924">
    <property type="entry name" value="LPG_synthase_C"/>
    <property type="match status" value="1"/>
</dbReference>
<keyword evidence="6" id="KW-0547">Nucleotide-binding</keyword>
<dbReference type="NCBIfam" id="TIGR00458">
    <property type="entry name" value="aspS_nondisc"/>
    <property type="match status" value="1"/>
</dbReference>
<dbReference type="Proteomes" id="UP001050691">
    <property type="component" value="Unassembled WGS sequence"/>
</dbReference>
<evidence type="ECO:0000256" key="8">
    <source>
        <dbReference type="ARBA" id="ARBA00022917"/>
    </source>
</evidence>
<evidence type="ECO:0000313" key="14">
    <source>
        <dbReference type="EMBL" id="GJJ08488.1"/>
    </source>
</evidence>
<dbReference type="PROSITE" id="PS50862">
    <property type="entry name" value="AA_TRNA_LIGASE_II"/>
    <property type="match status" value="1"/>
</dbReference>
<dbReference type="SUPFAM" id="SSF55681">
    <property type="entry name" value="Class II aaRS and biotin synthetases"/>
    <property type="match status" value="1"/>
</dbReference>
<evidence type="ECO:0000256" key="1">
    <source>
        <dbReference type="ARBA" id="ARBA00004496"/>
    </source>
</evidence>
<dbReference type="CDD" id="cd04320">
    <property type="entry name" value="AspRS_cyto_N"/>
    <property type="match status" value="1"/>
</dbReference>
<dbReference type="InterPro" id="IPR045864">
    <property type="entry name" value="aa-tRNA-synth_II/BPL/LPL"/>
</dbReference>
<feature type="compositionally biased region" description="Acidic residues" evidence="12">
    <location>
        <begin position="39"/>
        <end position="49"/>
    </location>
</feature>
<evidence type="ECO:0000256" key="7">
    <source>
        <dbReference type="ARBA" id="ARBA00022840"/>
    </source>
</evidence>
<keyword evidence="8" id="KW-0648">Protein biosynthesis</keyword>
<feature type="compositionally biased region" description="Basic and acidic residues" evidence="12">
    <location>
        <begin position="26"/>
        <end position="38"/>
    </location>
</feature>
<feature type="compositionally biased region" description="Polar residues" evidence="12">
    <location>
        <begin position="11"/>
        <end position="25"/>
    </location>
</feature>
<evidence type="ECO:0000256" key="10">
    <source>
        <dbReference type="ARBA" id="ARBA00047904"/>
    </source>
</evidence>
<dbReference type="GO" id="GO:0006422">
    <property type="term" value="P:aspartyl-tRNA aminoacylation"/>
    <property type="evidence" value="ECO:0007669"/>
    <property type="project" value="InterPro"/>
</dbReference>
<gene>
    <name evidence="14" type="ORF">Clacol_002706</name>
</gene>
<dbReference type="InterPro" id="IPR006195">
    <property type="entry name" value="aa-tRNA-synth_II"/>
</dbReference>
<dbReference type="Pfam" id="PF00152">
    <property type="entry name" value="tRNA-synt_2"/>
    <property type="match status" value="1"/>
</dbReference>
<evidence type="ECO:0000256" key="6">
    <source>
        <dbReference type="ARBA" id="ARBA00022741"/>
    </source>
</evidence>
<dbReference type="PANTHER" id="PTHR43450">
    <property type="entry name" value="ASPARTYL-TRNA SYNTHETASE"/>
    <property type="match status" value="1"/>
</dbReference>
<dbReference type="InterPro" id="IPR004364">
    <property type="entry name" value="Aa-tRNA-synt_II"/>
</dbReference>
<reference evidence="14" key="1">
    <citation type="submission" date="2021-10" db="EMBL/GenBank/DDBJ databases">
        <title>De novo Genome Assembly of Clathrus columnatus (Basidiomycota, Fungi) Using Illumina and Nanopore Sequence Data.</title>
        <authorList>
            <person name="Ogiso-Tanaka E."/>
            <person name="Itagaki H."/>
            <person name="Hosoya T."/>
            <person name="Hosaka K."/>
        </authorList>
    </citation>
    <scope>NUCLEOTIDE SEQUENCE</scope>
    <source>
        <strain evidence="14">MO-923</strain>
    </source>
</reference>
<dbReference type="Gene3D" id="3.30.930.10">
    <property type="entry name" value="Bira Bifunctional Protein, Domain 2"/>
    <property type="match status" value="1"/>
</dbReference>
<keyword evidence="7" id="KW-0067">ATP-binding</keyword>
<evidence type="ECO:0000256" key="5">
    <source>
        <dbReference type="ARBA" id="ARBA00022598"/>
    </source>
</evidence>
<dbReference type="GO" id="GO:0005829">
    <property type="term" value="C:cytosol"/>
    <property type="evidence" value="ECO:0007669"/>
    <property type="project" value="TreeGrafter"/>
</dbReference>
<dbReference type="Gene3D" id="2.40.50.140">
    <property type="entry name" value="Nucleic acid-binding proteins"/>
    <property type="match status" value="1"/>
</dbReference>
<comment type="subcellular location">
    <subcellularLocation>
        <location evidence="1">Cytoplasm</location>
    </subcellularLocation>
</comment>